<proteinExistence type="predicted"/>
<evidence type="ECO:0000256" key="2">
    <source>
        <dbReference type="SAM" id="SignalP"/>
    </source>
</evidence>
<keyword evidence="2" id="KW-0732">Signal</keyword>
<name>A0A9D1GT46_9FIRM</name>
<evidence type="ECO:0000313" key="3">
    <source>
        <dbReference type="EMBL" id="HIT58966.1"/>
    </source>
</evidence>
<dbReference type="Proteomes" id="UP000824136">
    <property type="component" value="Unassembled WGS sequence"/>
</dbReference>
<organism evidence="3 4">
    <name type="scientific">Candidatus Faeciplasma pullistercoris</name>
    <dbReference type="NCBI Taxonomy" id="2840800"/>
    <lineage>
        <taxon>Bacteria</taxon>
        <taxon>Bacillati</taxon>
        <taxon>Bacillota</taxon>
        <taxon>Clostridia</taxon>
        <taxon>Eubacteriales</taxon>
        <taxon>Oscillospiraceae</taxon>
        <taxon>Oscillospiraceae incertae sedis</taxon>
        <taxon>Candidatus Faeciplasma</taxon>
    </lineage>
</organism>
<reference evidence="3" key="1">
    <citation type="submission" date="2020-10" db="EMBL/GenBank/DDBJ databases">
        <authorList>
            <person name="Gilroy R."/>
        </authorList>
    </citation>
    <scope>NUCLEOTIDE SEQUENCE</scope>
    <source>
        <strain evidence="3">CHK33-4379</strain>
    </source>
</reference>
<feature type="region of interest" description="Disordered" evidence="1">
    <location>
        <begin position="51"/>
        <end position="107"/>
    </location>
</feature>
<evidence type="ECO:0000313" key="4">
    <source>
        <dbReference type="Proteomes" id="UP000824136"/>
    </source>
</evidence>
<dbReference type="PROSITE" id="PS51257">
    <property type="entry name" value="PROKAR_LIPOPROTEIN"/>
    <property type="match status" value="1"/>
</dbReference>
<dbReference type="EMBL" id="DVLL01000017">
    <property type="protein sequence ID" value="HIT58966.1"/>
    <property type="molecule type" value="Genomic_DNA"/>
</dbReference>
<sequence>MKRVFIMLAATLSALILLAGCTSDRNMSDGTGSTINTPVLEETLKSEIDKMTGTTTRETDSVTGTHITTHTGTGIDSTTTMPTEPTIPTEKSQTSTGTGTESSNARD</sequence>
<feature type="chain" id="PRO_5039149665" evidence="2">
    <location>
        <begin position="20"/>
        <end position="107"/>
    </location>
</feature>
<feature type="compositionally biased region" description="Low complexity" evidence="1">
    <location>
        <begin position="61"/>
        <end position="107"/>
    </location>
</feature>
<evidence type="ECO:0000256" key="1">
    <source>
        <dbReference type="SAM" id="MobiDB-lite"/>
    </source>
</evidence>
<feature type="signal peptide" evidence="2">
    <location>
        <begin position="1"/>
        <end position="19"/>
    </location>
</feature>
<gene>
    <name evidence="3" type="ORF">IAC39_04570</name>
</gene>
<accession>A0A9D1GT46</accession>
<protein>
    <submittedName>
        <fullName evidence="3">Uncharacterized protein</fullName>
    </submittedName>
</protein>
<dbReference type="AlphaFoldDB" id="A0A9D1GT46"/>
<comment type="caution">
    <text evidence="3">The sequence shown here is derived from an EMBL/GenBank/DDBJ whole genome shotgun (WGS) entry which is preliminary data.</text>
</comment>
<reference evidence="3" key="2">
    <citation type="journal article" date="2021" name="PeerJ">
        <title>Extensive microbial diversity within the chicken gut microbiome revealed by metagenomics and culture.</title>
        <authorList>
            <person name="Gilroy R."/>
            <person name="Ravi A."/>
            <person name="Getino M."/>
            <person name="Pursley I."/>
            <person name="Horton D.L."/>
            <person name="Alikhan N.F."/>
            <person name="Baker D."/>
            <person name="Gharbi K."/>
            <person name="Hall N."/>
            <person name="Watson M."/>
            <person name="Adriaenssens E.M."/>
            <person name="Foster-Nyarko E."/>
            <person name="Jarju S."/>
            <person name="Secka A."/>
            <person name="Antonio M."/>
            <person name="Oren A."/>
            <person name="Chaudhuri R.R."/>
            <person name="La Ragione R."/>
            <person name="Hildebrand F."/>
            <person name="Pallen M.J."/>
        </authorList>
    </citation>
    <scope>NUCLEOTIDE SEQUENCE</scope>
    <source>
        <strain evidence="3">CHK33-4379</strain>
    </source>
</reference>